<evidence type="ECO:0000256" key="9">
    <source>
        <dbReference type="ARBA" id="ARBA00023242"/>
    </source>
</evidence>
<dbReference type="SMART" id="SM00847">
    <property type="entry name" value="HA2"/>
    <property type="match status" value="1"/>
</dbReference>
<dbReference type="Gene3D" id="1.20.120.1080">
    <property type="match status" value="1"/>
</dbReference>
<dbReference type="InterPro" id="IPR014001">
    <property type="entry name" value="Helicase_ATP-bd"/>
</dbReference>
<dbReference type="SMART" id="SM00487">
    <property type="entry name" value="DEXDc"/>
    <property type="match status" value="1"/>
</dbReference>
<dbReference type="InterPro" id="IPR044446">
    <property type="entry name" value="DHX9_DSRM_2"/>
</dbReference>
<dbReference type="InterPro" id="IPR044445">
    <property type="entry name" value="DHX9_DSRM_1"/>
</dbReference>
<protein>
    <recommendedName>
        <fullName evidence="3">RNA helicase</fullName>
        <ecNumber evidence="3">3.6.4.13</ecNumber>
    </recommendedName>
</protein>
<evidence type="ECO:0000256" key="6">
    <source>
        <dbReference type="ARBA" id="ARBA00022801"/>
    </source>
</evidence>
<dbReference type="GO" id="GO:0003724">
    <property type="term" value="F:RNA helicase activity"/>
    <property type="evidence" value="ECO:0007669"/>
    <property type="project" value="UniProtKB-EC"/>
</dbReference>
<evidence type="ECO:0000313" key="15">
    <source>
        <dbReference type="Proteomes" id="UP000694846"/>
    </source>
</evidence>
<feature type="domain" description="DRBM" evidence="12">
    <location>
        <begin position="164"/>
        <end position="233"/>
    </location>
</feature>
<dbReference type="Gene3D" id="3.40.50.300">
    <property type="entry name" value="P-loop containing nucleotide triphosphate hydrolases"/>
    <property type="match status" value="2"/>
</dbReference>
<evidence type="ECO:0000259" key="13">
    <source>
        <dbReference type="PROSITE" id="PS51192"/>
    </source>
</evidence>
<feature type="domain" description="Helicase C-terminal" evidence="14">
    <location>
        <begin position="626"/>
        <end position="800"/>
    </location>
</feature>
<keyword evidence="10" id="KW-0694">RNA-binding</keyword>
<evidence type="ECO:0000256" key="11">
    <source>
        <dbReference type="SAM" id="MobiDB-lite"/>
    </source>
</evidence>
<dbReference type="SUPFAM" id="SSF54768">
    <property type="entry name" value="dsRNA-binding domain-like"/>
    <property type="match status" value="2"/>
</dbReference>
<evidence type="ECO:0000313" key="16">
    <source>
        <dbReference type="RefSeq" id="XP_025415828.1"/>
    </source>
</evidence>
<evidence type="ECO:0000256" key="1">
    <source>
        <dbReference type="ARBA" id="ARBA00004123"/>
    </source>
</evidence>
<dbReference type="PROSITE" id="PS51192">
    <property type="entry name" value="HELICASE_ATP_BIND_1"/>
    <property type="match status" value="1"/>
</dbReference>
<dbReference type="FunFam" id="3.30.160.20:FF:000028">
    <property type="entry name" value="ATP-dependent RNA helicase A"/>
    <property type="match status" value="1"/>
</dbReference>
<dbReference type="CDD" id="cd19854">
    <property type="entry name" value="DSRM_DHX9_rpt1"/>
    <property type="match status" value="1"/>
</dbReference>
<evidence type="ECO:0000256" key="7">
    <source>
        <dbReference type="ARBA" id="ARBA00022806"/>
    </source>
</evidence>
<dbReference type="Proteomes" id="UP000694846">
    <property type="component" value="Unplaced"/>
</dbReference>
<comment type="similarity">
    <text evidence="2">Belongs to the DEAD box helicase family. DEAH subfamily.</text>
</comment>
<keyword evidence="8" id="KW-0067">ATP-binding</keyword>
<dbReference type="FunFam" id="3.40.50.300:FF:000284">
    <property type="entry name" value="probable ATP-dependent RNA helicase YTHDC2"/>
    <property type="match status" value="1"/>
</dbReference>
<comment type="subcellular location">
    <subcellularLocation>
        <location evidence="1">Nucleus</location>
    </subcellularLocation>
</comment>
<dbReference type="PROSITE" id="PS50137">
    <property type="entry name" value="DS_RBD"/>
    <property type="match status" value="2"/>
</dbReference>
<name>A0A8B8FZ70_9HEMI</name>
<feature type="domain" description="Helicase ATP-binding" evidence="13">
    <location>
        <begin position="383"/>
        <end position="549"/>
    </location>
</feature>
<dbReference type="GO" id="GO:0043138">
    <property type="term" value="F:3'-5' DNA helicase activity"/>
    <property type="evidence" value="ECO:0007669"/>
    <property type="project" value="TreeGrafter"/>
</dbReference>
<dbReference type="InterPro" id="IPR027417">
    <property type="entry name" value="P-loop_NTPase"/>
</dbReference>
<evidence type="ECO:0000256" key="8">
    <source>
        <dbReference type="ARBA" id="ARBA00022840"/>
    </source>
</evidence>
<dbReference type="SMART" id="SM00358">
    <property type="entry name" value="DSRM"/>
    <property type="match status" value="2"/>
</dbReference>
<keyword evidence="7" id="KW-0347">Helicase</keyword>
<evidence type="ECO:0000256" key="3">
    <source>
        <dbReference type="ARBA" id="ARBA00012552"/>
    </source>
</evidence>
<dbReference type="InterPro" id="IPR007502">
    <property type="entry name" value="Helicase-assoc_dom"/>
</dbReference>
<gene>
    <name evidence="16" type="primary">LOC112687378</name>
</gene>
<dbReference type="PROSITE" id="PS51194">
    <property type="entry name" value="HELICASE_CTER"/>
    <property type="match status" value="1"/>
</dbReference>
<keyword evidence="5" id="KW-0547">Nucleotide-binding</keyword>
<keyword evidence="9" id="KW-0539">Nucleus</keyword>
<dbReference type="PANTHER" id="PTHR18934">
    <property type="entry name" value="ATP-DEPENDENT RNA HELICASE"/>
    <property type="match status" value="1"/>
</dbReference>
<dbReference type="InterPro" id="IPR011709">
    <property type="entry name" value="DEAD-box_helicase_OB_fold"/>
</dbReference>
<dbReference type="Pfam" id="PF04408">
    <property type="entry name" value="WHD_HA2"/>
    <property type="match status" value="1"/>
</dbReference>
<feature type="compositionally biased region" description="Polar residues" evidence="11">
    <location>
        <begin position="1160"/>
        <end position="1216"/>
    </location>
</feature>
<dbReference type="CDD" id="cd18791">
    <property type="entry name" value="SF2_C_RHA"/>
    <property type="match status" value="1"/>
</dbReference>
<sequence>MANPKAFLHEWCAKNSLEPQFEIKQAGTKFSLRFICEVSVTGHNYVGVGNSTNKKDAQGNASKDFLSYLIRQGFVTADSLPSSFISGPVVNDNSVKAPQRFMNNVPQKSVYQQGQTPNTLGEAYRPIGRTDFQFKDFLNDESKVEEAENLDVNAAIHGNWTIDNAKSRLNQFIQSNRLKNIDYKYSFMGKSFVAEMSIFVHKLNRNVTARESGSNKQSASKSCALSLIRQLYHLGVVEAFSGSLKKTILNIIEPYEVNVDPLLLNKVYDILQELNIQPVIQNDTTVDTKATISLISNQVIAEFSESKCLRSVGVIPWSPPQPNWNPWLAINIDEGPLATATLDQLSEELSKDYDEKLNSSEDLVQSFEMRSKLPVFAKKAEILEVIKKNSIVIIQGSTGCGKTTQVCQFILDEYLSNIQGAYCNIICTQPRKISALSVADRVAFERKEDVGLSVGYSVRFNSIFPRPYGAILFCTVGVLLRKLENGMRGVSHVIVDEIHERDVNSDFLMVVLKDMVYNYPDLRVIFMSATINTNMFSKYFNCCPVIDVEGKCYAVKEYFLEDIVDILNYQPVPEIKKSKNKDKDEESVILGMDQEENCNLIVSDDYSPDVKAKVAMISEKDVDFEIIEALLKHIEVEMNIPGAVLIFLPGWNLIFALQKYLTEKQFFASSNFCILPLHSQLPCADQRKVFEPVPPGVRKVILSTNIAETSITINDVVFVINYGKAKIKLFTTHNNMTHYATVWASKTNMLQRKGRAGRVKEGFCFHLCTKARYDKMDDHITPEIFRTPLHEIALSIKLLRLGDIGQFLSKAIEPPPIDAVIEAQVMLKEMKCLDQNEELTPLGKILAKLPIEPQIGRMMVLGNILMLGDALAVIAAICSNMTDIFVFDYRMTPAQRALSGNRCSDHLTVLNAFHQWESLFRRNIDTTDYCERKMLSQPSLTTTADVTEQLKDLFIKIGFPEECFEKQTFDFGKSGIYDEPMLDVLSAILTIGFYPNVCYHKEKRKVYTTEGKAALIHKTSVNCNNVAAGSFPSPFFVFAEKVRTRAVACKQMTMITPIHLLLFGARKIEYTKGFVQLDNWINLKIDVKTASAIVALRPAIESLIINASKNPESISMLTETDNKLINVLKELCNFNSGRYNLSPILFDQGSTSYKRKLNASFNESSDSSQPTPKLNHYSSYGNFHRQNSGFSRGNYNQGRGYHRNSSFGSGFNQRGSSHIGRGSGFRGNNSNVGNSGFYRGTRGSNRGYSSFNRGF</sequence>
<dbReference type="GO" id="GO:1990904">
    <property type="term" value="C:ribonucleoprotein complex"/>
    <property type="evidence" value="ECO:0007669"/>
    <property type="project" value="TreeGrafter"/>
</dbReference>
<dbReference type="GO" id="GO:0003725">
    <property type="term" value="F:double-stranded RNA binding"/>
    <property type="evidence" value="ECO:0007669"/>
    <property type="project" value="InterPro"/>
</dbReference>
<dbReference type="RefSeq" id="XP_025415828.1">
    <property type="nucleotide sequence ID" value="XM_025560043.1"/>
</dbReference>
<evidence type="ECO:0000256" key="5">
    <source>
        <dbReference type="ARBA" id="ARBA00022741"/>
    </source>
</evidence>
<organism evidence="15 16">
    <name type="scientific">Sipha flava</name>
    <name type="common">yellow sugarcane aphid</name>
    <dbReference type="NCBI Taxonomy" id="143950"/>
    <lineage>
        <taxon>Eukaryota</taxon>
        <taxon>Metazoa</taxon>
        <taxon>Ecdysozoa</taxon>
        <taxon>Arthropoda</taxon>
        <taxon>Hexapoda</taxon>
        <taxon>Insecta</taxon>
        <taxon>Pterygota</taxon>
        <taxon>Neoptera</taxon>
        <taxon>Paraneoptera</taxon>
        <taxon>Hemiptera</taxon>
        <taxon>Sternorrhyncha</taxon>
        <taxon>Aphidomorpha</taxon>
        <taxon>Aphidoidea</taxon>
        <taxon>Aphididae</taxon>
        <taxon>Sipha</taxon>
    </lineage>
</organism>
<dbReference type="GO" id="GO:0045944">
    <property type="term" value="P:positive regulation of transcription by RNA polymerase II"/>
    <property type="evidence" value="ECO:0007669"/>
    <property type="project" value="TreeGrafter"/>
</dbReference>
<keyword evidence="15" id="KW-1185">Reference proteome</keyword>
<dbReference type="Gene3D" id="3.30.160.20">
    <property type="match status" value="2"/>
</dbReference>
<feature type="domain" description="DRBM" evidence="12">
    <location>
        <begin position="3"/>
        <end position="71"/>
    </location>
</feature>
<feature type="region of interest" description="Disordered" evidence="11">
    <location>
        <begin position="1160"/>
        <end position="1255"/>
    </location>
</feature>
<proteinExistence type="inferred from homology"/>
<dbReference type="InterPro" id="IPR001650">
    <property type="entry name" value="Helicase_C-like"/>
</dbReference>
<dbReference type="AlphaFoldDB" id="A0A8B8FZ70"/>
<accession>A0A8B8FZ70</accession>
<dbReference type="OrthoDB" id="5600252at2759"/>
<feature type="compositionally biased region" description="Low complexity" evidence="11">
    <location>
        <begin position="1226"/>
        <end position="1237"/>
    </location>
</feature>
<dbReference type="Pfam" id="PF00271">
    <property type="entry name" value="Helicase_C"/>
    <property type="match status" value="1"/>
</dbReference>
<keyword evidence="4" id="KW-0677">Repeat</keyword>
<dbReference type="GO" id="GO:0005524">
    <property type="term" value="F:ATP binding"/>
    <property type="evidence" value="ECO:0007669"/>
    <property type="project" value="UniProtKB-KW"/>
</dbReference>
<dbReference type="CDD" id="cd19855">
    <property type="entry name" value="DSRM_DHX9_rpt2"/>
    <property type="match status" value="1"/>
</dbReference>
<evidence type="ECO:0000256" key="4">
    <source>
        <dbReference type="ARBA" id="ARBA00022737"/>
    </source>
</evidence>
<dbReference type="GO" id="GO:0005730">
    <property type="term" value="C:nucleolus"/>
    <property type="evidence" value="ECO:0007669"/>
    <property type="project" value="TreeGrafter"/>
</dbReference>
<feature type="compositionally biased region" description="Polar residues" evidence="11">
    <location>
        <begin position="1242"/>
        <end position="1255"/>
    </location>
</feature>
<dbReference type="InterPro" id="IPR011545">
    <property type="entry name" value="DEAD/DEAH_box_helicase_dom"/>
</dbReference>
<dbReference type="GO" id="GO:0050684">
    <property type="term" value="P:regulation of mRNA processing"/>
    <property type="evidence" value="ECO:0007669"/>
    <property type="project" value="TreeGrafter"/>
</dbReference>
<evidence type="ECO:0000259" key="14">
    <source>
        <dbReference type="PROSITE" id="PS51194"/>
    </source>
</evidence>
<dbReference type="GeneID" id="112687378"/>
<evidence type="ECO:0000256" key="2">
    <source>
        <dbReference type="ARBA" id="ARBA00008792"/>
    </source>
</evidence>
<dbReference type="EC" id="3.6.4.13" evidence="3"/>
<keyword evidence="6" id="KW-0378">Hydrolase</keyword>
<dbReference type="SUPFAM" id="SSF52540">
    <property type="entry name" value="P-loop containing nucleoside triphosphate hydrolases"/>
    <property type="match status" value="1"/>
</dbReference>
<dbReference type="Pfam" id="PF00035">
    <property type="entry name" value="dsrm"/>
    <property type="match status" value="2"/>
</dbReference>
<evidence type="ECO:0000259" key="12">
    <source>
        <dbReference type="PROSITE" id="PS50137"/>
    </source>
</evidence>
<dbReference type="InterPro" id="IPR048333">
    <property type="entry name" value="HA2_WH"/>
</dbReference>
<dbReference type="InterPro" id="IPR002464">
    <property type="entry name" value="DNA/RNA_helicase_DEAH_CS"/>
</dbReference>
<dbReference type="CTD" id="35523"/>
<evidence type="ECO:0000256" key="10">
    <source>
        <dbReference type="PROSITE-ProRule" id="PRU00266"/>
    </source>
</evidence>
<dbReference type="SMART" id="SM00490">
    <property type="entry name" value="HELICc"/>
    <property type="match status" value="1"/>
</dbReference>
<dbReference type="InterPro" id="IPR014720">
    <property type="entry name" value="dsRBD_dom"/>
</dbReference>
<dbReference type="GO" id="GO:0016887">
    <property type="term" value="F:ATP hydrolysis activity"/>
    <property type="evidence" value="ECO:0007669"/>
    <property type="project" value="TreeGrafter"/>
</dbReference>
<dbReference type="Pfam" id="PF00270">
    <property type="entry name" value="DEAD"/>
    <property type="match status" value="1"/>
</dbReference>
<dbReference type="PANTHER" id="PTHR18934:SF119">
    <property type="entry name" value="ATP-DEPENDENT RNA HELICASE A"/>
    <property type="match status" value="1"/>
</dbReference>
<dbReference type="Pfam" id="PF07717">
    <property type="entry name" value="OB_NTP_bind"/>
    <property type="match status" value="1"/>
</dbReference>
<dbReference type="PROSITE" id="PS00690">
    <property type="entry name" value="DEAH_ATP_HELICASE"/>
    <property type="match status" value="1"/>
</dbReference>
<reference evidence="16" key="1">
    <citation type="submission" date="2025-08" db="UniProtKB">
        <authorList>
            <consortium name="RefSeq"/>
        </authorList>
    </citation>
    <scope>IDENTIFICATION</scope>
    <source>
        <tissue evidence="16">Whole body</tissue>
    </source>
</reference>